<dbReference type="EMBL" id="CP009225">
    <property type="protein sequence ID" value="AKC62877.1"/>
    <property type="molecule type" value="Genomic_DNA"/>
</dbReference>
<keyword evidence="1" id="KW-0472">Membrane</keyword>
<dbReference type="Proteomes" id="UP000033052">
    <property type="component" value="Chromosome"/>
</dbReference>
<evidence type="ECO:0000256" key="1">
    <source>
        <dbReference type="SAM" id="Phobius"/>
    </source>
</evidence>
<dbReference type="AlphaFoldDB" id="A0A7U4LN20"/>
<organism evidence="2 3">
    <name type="scientific">Clostridium sporogenes</name>
    <dbReference type="NCBI Taxonomy" id="1509"/>
    <lineage>
        <taxon>Bacteria</taxon>
        <taxon>Bacillati</taxon>
        <taxon>Bacillota</taxon>
        <taxon>Clostridia</taxon>
        <taxon>Eubacteriales</taxon>
        <taxon>Clostridiaceae</taxon>
        <taxon>Clostridium</taxon>
    </lineage>
</organism>
<protein>
    <submittedName>
        <fullName evidence="2">Uncharacterized protein</fullName>
    </submittedName>
</protein>
<evidence type="ECO:0000313" key="3">
    <source>
        <dbReference type="Proteomes" id="UP000033052"/>
    </source>
</evidence>
<sequence>MYDFKDSISLKRMMENISFNNESFQKLAEPFLYNVYFRILEYSTLKGYVHEVISIQTEYFENKVMFASSNYERDKLALKRKVMQDLRLDTDIVLKEKNDQYAIVNCLLNEYKRLLNMEIGKYRKEDVLVLIYSISSMISYISTMSVYLYKHNVKDVSKSDKYTSLANLIVDTLGVLYEKENIWIQGLLGYLKKSSEYLINYLLHSEANNIVSKISEIDIMRIYIIVDCIIDLINVKKSIEPLSKMGFQLKIHGGLLQMDEQMISKFVSYSNNLTDNTLDVDSLNARKLIQEFEHIEGYSPKIIEDYVYKLKDKNLIIEASLNLVEDKFLYIDLVLSTGYDYDSIYKIIETISLKRCEDVDMSIFSSDNRIFRTPIIKVDNYYILSHQLLSEAVAYLRYRVLKNKFTTKGKFKEKVKENYDEFELKELRKLVLDNNLIGGINLNVEKLSFIKPYLNNKGISKEIDFYFVYKNVLYTMEYKNQDIDNNLYEVCRSYSRNIKNKSKHLRLIEILKNNITHLEEELNTRIVQIRSFLVFKKKNSFSEFYQGGEIYVCSYSDFLDFCKELIKYCDFEEAPNGFR</sequence>
<keyword evidence="1" id="KW-0812">Transmembrane</keyword>
<dbReference type="KEGG" id="cld:CLSPO_c21570"/>
<name>A0A7U4LN20_CLOSG</name>
<dbReference type="RefSeq" id="WP_033059834.1">
    <property type="nucleotide sequence ID" value="NZ_CP009225.1"/>
</dbReference>
<keyword evidence="1" id="KW-1133">Transmembrane helix</keyword>
<reference evidence="2 3" key="1">
    <citation type="journal article" date="2015" name="PLoS ONE">
        <title>A universal mariner transposon system for forward genetic studies in the genus clostridium.</title>
        <authorList>
            <person name="Zhang Y."/>
            <person name="Grosse-Honebrink A."/>
            <person name="Minton N.P."/>
        </authorList>
    </citation>
    <scope>NUCLEOTIDE SEQUENCE [LARGE SCALE GENOMIC DNA]</scope>
    <source>
        <strain evidence="2 3">NCIMB 10696</strain>
    </source>
</reference>
<gene>
    <name evidence="2" type="ORF">CLSPO_c21570</name>
</gene>
<dbReference type="GeneID" id="92938851"/>
<evidence type="ECO:0000313" key="2">
    <source>
        <dbReference type="EMBL" id="AKC62877.1"/>
    </source>
</evidence>
<proteinExistence type="predicted"/>
<accession>A0A7U4LN20</accession>
<feature type="transmembrane region" description="Helical" evidence="1">
    <location>
        <begin position="127"/>
        <end position="149"/>
    </location>
</feature>